<feature type="transmembrane region" description="Helical" evidence="2">
    <location>
        <begin position="203"/>
        <end position="222"/>
    </location>
</feature>
<feature type="domain" description="PAC" evidence="4">
    <location>
        <begin position="688"/>
        <end position="742"/>
    </location>
</feature>
<dbReference type="Gene3D" id="3.20.20.450">
    <property type="entry name" value="EAL domain"/>
    <property type="match status" value="1"/>
</dbReference>
<dbReference type="InterPro" id="IPR043128">
    <property type="entry name" value="Rev_trsase/Diguanyl_cyclase"/>
</dbReference>
<feature type="domain" description="EAL" evidence="5">
    <location>
        <begin position="918"/>
        <end position="1168"/>
    </location>
</feature>
<dbReference type="InterPro" id="IPR000160">
    <property type="entry name" value="GGDEF_dom"/>
</dbReference>
<dbReference type="Gene3D" id="3.30.70.270">
    <property type="match status" value="1"/>
</dbReference>
<dbReference type="EMBL" id="CADCXY010000001">
    <property type="protein sequence ID" value="CAB0150179.1"/>
    <property type="molecule type" value="Genomic_DNA"/>
</dbReference>
<dbReference type="SUPFAM" id="SSF55785">
    <property type="entry name" value="PYP-like sensor domain (PAS domain)"/>
    <property type="match status" value="2"/>
</dbReference>
<evidence type="ECO:0000313" key="8">
    <source>
        <dbReference type="Proteomes" id="UP000481517"/>
    </source>
</evidence>
<evidence type="ECO:0000313" key="7">
    <source>
        <dbReference type="EMBL" id="CAB0150179.1"/>
    </source>
</evidence>
<feature type="transmembrane region" description="Helical" evidence="2">
    <location>
        <begin position="7"/>
        <end position="33"/>
    </location>
</feature>
<feature type="transmembrane region" description="Helical" evidence="2">
    <location>
        <begin position="170"/>
        <end position="191"/>
    </location>
</feature>
<dbReference type="Pfam" id="PF00990">
    <property type="entry name" value="GGDEF"/>
    <property type="match status" value="1"/>
</dbReference>
<dbReference type="PROSITE" id="PS50883">
    <property type="entry name" value="EAL"/>
    <property type="match status" value="1"/>
</dbReference>
<organism evidence="7 8">
    <name type="scientific">Pseudidiomarina piscicola</name>
    <dbReference type="NCBI Taxonomy" id="2614830"/>
    <lineage>
        <taxon>Bacteria</taxon>
        <taxon>Pseudomonadati</taxon>
        <taxon>Pseudomonadota</taxon>
        <taxon>Gammaproteobacteria</taxon>
        <taxon>Alteromonadales</taxon>
        <taxon>Idiomarinaceae</taxon>
        <taxon>Pseudidiomarina</taxon>
    </lineage>
</organism>
<dbReference type="InterPro" id="IPR000014">
    <property type="entry name" value="PAS"/>
</dbReference>
<dbReference type="CDD" id="cd01948">
    <property type="entry name" value="EAL"/>
    <property type="match status" value="1"/>
</dbReference>
<dbReference type="RefSeq" id="WP_173919747.1">
    <property type="nucleotide sequence ID" value="NZ_CADCXY010000001.1"/>
</dbReference>
<dbReference type="SMART" id="SM00267">
    <property type="entry name" value="GGDEF"/>
    <property type="match status" value="1"/>
</dbReference>
<reference evidence="7 8" key="1">
    <citation type="submission" date="2020-02" db="EMBL/GenBank/DDBJ databases">
        <authorList>
            <person name="Rodrigo-Torres L."/>
            <person name="Arahal R. D."/>
            <person name="Lucena T."/>
        </authorList>
    </citation>
    <scope>NUCLEOTIDE SEQUENCE [LARGE SCALE GENOMIC DNA]</scope>
    <source>
        <strain evidence="7 8">CECT 9734</strain>
    </source>
</reference>
<dbReference type="InterPro" id="IPR000700">
    <property type="entry name" value="PAS-assoc_C"/>
</dbReference>
<accession>A0A6S6WK04</accession>
<feature type="domain" description="GGDEF" evidence="6">
    <location>
        <begin position="777"/>
        <end position="909"/>
    </location>
</feature>
<dbReference type="Gene3D" id="3.30.450.20">
    <property type="entry name" value="PAS domain"/>
    <property type="match status" value="2"/>
</dbReference>
<gene>
    <name evidence="7" type="primary">cph2_3</name>
    <name evidence="7" type="ORF">PSI9734_00745</name>
</gene>
<keyword evidence="2" id="KW-1133">Transmembrane helix</keyword>
<dbReference type="InterPro" id="IPR035965">
    <property type="entry name" value="PAS-like_dom_sf"/>
</dbReference>
<dbReference type="Pfam" id="PF00563">
    <property type="entry name" value="EAL"/>
    <property type="match status" value="1"/>
</dbReference>
<feature type="transmembrane region" description="Helical" evidence="2">
    <location>
        <begin position="140"/>
        <end position="158"/>
    </location>
</feature>
<evidence type="ECO:0000256" key="2">
    <source>
        <dbReference type="SAM" id="Phobius"/>
    </source>
</evidence>
<evidence type="ECO:0000256" key="1">
    <source>
        <dbReference type="SAM" id="Coils"/>
    </source>
</evidence>
<evidence type="ECO:0000259" key="4">
    <source>
        <dbReference type="PROSITE" id="PS50113"/>
    </source>
</evidence>
<keyword evidence="1" id="KW-0175">Coiled coil</keyword>
<feature type="transmembrane region" description="Helical" evidence="2">
    <location>
        <begin position="77"/>
        <end position="98"/>
    </location>
</feature>
<evidence type="ECO:0000259" key="3">
    <source>
        <dbReference type="PROSITE" id="PS50112"/>
    </source>
</evidence>
<name>A0A6S6WK04_9GAMM</name>
<dbReference type="SMART" id="SM00086">
    <property type="entry name" value="PAC"/>
    <property type="match status" value="2"/>
</dbReference>
<keyword evidence="2" id="KW-0812">Transmembrane</keyword>
<dbReference type="SUPFAM" id="SSF141868">
    <property type="entry name" value="EAL domain-like"/>
    <property type="match status" value="1"/>
</dbReference>
<dbReference type="CDD" id="cd00130">
    <property type="entry name" value="PAS"/>
    <property type="match status" value="2"/>
</dbReference>
<feature type="transmembrane region" description="Helical" evidence="2">
    <location>
        <begin position="45"/>
        <end position="65"/>
    </location>
</feature>
<dbReference type="CDD" id="cd01949">
    <property type="entry name" value="GGDEF"/>
    <property type="match status" value="1"/>
</dbReference>
<dbReference type="NCBIfam" id="TIGR00254">
    <property type="entry name" value="GGDEF"/>
    <property type="match status" value="1"/>
</dbReference>
<keyword evidence="8" id="KW-1185">Reference proteome</keyword>
<feature type="domain" description="PAS" evidence="3">
    <location>
        <begin position="494"/>
        <end position="564"/>
    </location>
</feature>
<dbReference type="PROSITE" id="PS50113">
    <property type="entry name" value="PAC"/>
    <property type="match status" value="2"/>
</dbReference>
<protein>
    <submittedName>
        <fullName evidence="7">Phytochrome-like protein cph2</fullName>
    </submittedName>
</protein>
<evidence type="ECO:0000259" key="6">
    <source>
        <dbReference type="PROSITE" id="PS50887"/>
    </source>
</evidence>
<dbReference type="PROSITE" id="PS50887">
    <property type="entry name" value="GGDEF"/>
    <property type="match status" value="1"/>
</dbReference>
<feature type="domain" description="PAS" evidence="3">
    <location>
        <begin position="614"/>
        <end position="691"/>
    </location>
</feature>
<dbReference type="InterPro" id="IPR013656">
    <property type="entry name" value="PAS_4"/>
</dbReference>
<dbReference type="InterPro" id="IPR001610">
    <property type="entry name" value="PAC"/>
</dbReference>
<dbReference type="Pfam" id="PF08448">
    <property type="entry name" value="PAS_4"/>
    <property type="match status" value="1"/>
</dbReference>
<feature type="transmembrane region" description="Helical" evidence="2">
    <location>
        <begin position="110"/>
        <end position="128"/>
    </location>
</feature>
<dbReference type="InterPro" id="IPR029787">
    <property type="entry name" value="Nucleotide_cyclase"/>
</dbReference>
<evidence type="ECO:0000259" key="5">
    <source>
        <dbReference type="PROSITE" id="PS50883"/>
    </source>
</evidence>
<dbReference type="SUPFAM" id="SSF55073">
    <property type="entry name" value="Nucleotide cyclase"/>
    <property type="match status" value="1"/>
</dbReference>
<dbReference type="InterPro" id="IPR035919">
    <property type="entry name" value="EAL_sf"/>
</dbReference>
<feature type="domain" description="PAC" evidence="4">
    <location>
        <begin position="566"/>
        <end position="617"/>
    </location>
</feature>
<keyword evidence="2" id="KW-0472">Membrane</keyword>
<dbReference type="PANTHER" id="PTHR44757:SF2">
    <property type="entry name" value="BIOFILM ARCHITECTURE MAINTENANCE PROTEIN MBAA"/>
    <property type="match status" value="1"/>
</dbReference>
<feature type="coiled-coil region" evidence="1">
    <location>
        <begin position="470"/>
        <end position="497"/>
    </location>
</feature>
<sequence length="1168" mass="131063">MIHRRSFALSLVNVTLYVTISATFLFGLLGLAYNIYAQPESAFERVISTTSALVAIATALALMGLSAKRRVLQVSFAFVVFLAALHSLIVNLSLAPLLYLDFLKAIDAYFYPPVALTFLLLGITLMLNPRESLQRRWMRSFALFLVILALGAMGLHFVDNGFAYLGPHPPVTTLAAICVLLIGISLFLSSSSRILLFPLNKNSAAWITLCFVAIICTSWFSLSLNQIKTIRADAISTIEKVATARQQTIQVNIQILNRLRERWDYLDVSPTSEFAKFDVETYLRDIPHYLGIQLVDSQGRPQWQLQSERDANYLSHLNHTEVQHWLTSTPTDISMLLPKAEFLQQGRPVGLMLMPVGYEADRGFYLLVAFDLKRLISPETRLLPDYLKVYVALDDTHVISFDQSKPSSSRELQIAHQQLDIPYGEPLELSISLYSFSELANASNLRMVTATIGFLFCIAFLASAQQNAMLRKHARRLNRVRSQLQSQQKQLKLNEQQYRSLFTYHPDAVFSLDRDGLLTSANEAVLNILEIDIEQTLGAHFSAFIYPADRVRAQQYMDIALNGESARYDLRVFGRDGELLHIDITNLPIKIDNQVTGVFGIAKDITAQKQQDEQLNVLKRSINVSTNGIIISDATDPTSPVIYSNEAFCQMTGYQTDDIIGKSCDFLIGAETAPETVEKVRTALAERTECKVDVLHYRRDGSSFWDALQLTPVADSAGVISHFIGVHQDVSEHIKSQQLLATQAEHDALTNILNRHAFEHRLSAELEQSETAEQTSQPWAVLFIDLDGFKPINEAMGLEAGDDILQQVARRLGDFANDSSIIARFGGDEFVFASRYTHRSELEAFGQRLLETLAEPYPVAQQKVYLTASIGISCFCRAQTQATDLIQQADMAMSMAKRQGRNHIFFYQTETAHQQRLDVNLRNQFQQAIEQQSLQLFYQPIVELQSGQVVAVEALMRWQLADGSFVSPARFIPMAETTGQIIPASQWAFKQACKDLRILQQHQSNLRMSVNLSVLQFGRANFFEQITSTIEAYELANSDIELELTESILMDDSSHAIALIQRFREAGLSVSIDDFGTGFSSLSYLNKLPVNKLKIDRAFISEIITKQSDEAIVRGVLAMAKRLNMTVVAEGIEHSEQAVHLAGMDCDYGQGYYFAKPMSLAEMIKFLT</sequence>
<dbReference type="Proteomes" id="UP000481517">
    <property type="component" value="Unassembled WGS sequence"/>
</dbReference>
<dbReference type="PANTHER" id="PTHR44757">
    <property type="entry name" value="DIGUANYLATE CYCLASE DGCP"/>
    <property type="match status" value="1"/>
</dbReference>
<dbReference type="InterPro" id="IPR001633">
    <property type="entry name" value="EAL_dom"/>
</dbReference>
<proteinExistence type="predicted"/>
<dbReference type="SMART" id="SM00052">
    <property type="entry name" value="EAL"/>
    <property type="match status" value="1"/>
</dbReference>
<dbReference type="Pfam" id="PF13426">
    <property type="entry name" value="PAS_9"/>
    <property type="match status" value="1"/>
</dbReference>
<dbReference type="SMART" id="SM00091">
    <property type="entry name" value="PAS"/>
    <property type="match status" value="2"/>
</dbReference>
<dbReference type="NCBIfam" id="TIGR00229">
    <property type="entry name" value="sensory_box"/>
    <property type="match status" value="2"/>
</dbReference>
<dbReference type="AlphaFoldDB" id="A0A6S6WK04"/>
<dbReference type="InterPro" id="IPR052155">
    <property type="entry name" value="Biofilm_reg_signaling"/>
</dbReference>
<dbReference type="PROSITE" id="PS50112">
    <property type="entry name" value="PAS"/>
    <property type="match status" value="2"/>
</dbReference>